<proteinExistence type="predicted"/>
<accession>A0A9D3VIL0</accession>
<sequence length="82" mass="9317">MGDVEDTIEMIEGRTTELDSNEEQLKEVVLESLGSNVKEMREILNSIVGKLTERDDAFETMTMTLKEETLVVIRALICRNLV</sequence>
<reference evidence="1 2" key="1">
    <citation type="journal article" date="2021" name="Plant Biotechnol. J.">
        <title>Multi-omics assisted identification of the key and species-specific regulatory components of drought-tolerant mechanisms in Gossypium stocksii.</title>
        <authorList>
            <person name="Yu D."/>
            <person name="Ke L."/>
            <person name="Zhang D."/>
            <person name="Wu Y."/>
            <person name="Sun Y."/>
            <person name="Mei J."/>
            <person name="Sun J."/>
            <person name="Sun Y."/>
        </authorList>
    </citation>
    <scope>NUCLEOTIDE SEQUENCE [LARGE SCALE GENOMIC DNA]</scope>
    <source>
        <strain evidence="2">cv. E1</strain>
        <tissue evidence="1">Leaf</tissue>
    </source>
</reference>
<dbReference type="EMBL" id="JAIQCV010000007">
    <property type="protein sequence ID" value="KAH1082729.1"/>
    <property type="molecule type" value="Genomic_DNA"/>
</dbReference>
<name>A0A9D3VIL0_9ROSI</name>
<dbReference type="AlphaFoldDB" id="A0A9D3VIL0"/>
<evidence type="ECO:0000313" key="1">
    <source>
        <dbReference type="EMBL" id="KAH1082729.1"/>
    </source>
</evidence>
<comment type="caution">
    <text evidence="1">The sequence shown here is derived from an EMBL/GenBank/DDBJ whole genome shotgun (WGS) entry which is preliminary data.</text>
</comment>
<organism evidence="1 2">
    <name type="scientific">Gossypium stocksii</name>
    <dbReference type="NCBI Taxonomy" id="47602"/>
    <lineage>
        <taxon>Eukaryota</taxon>
        <taxon>Viridiplantae</taxon>
        <taxon>Streptophyta</taxon>
        <taxon>Embryophyta</taxon>
        <taxon>Tracheophyta</taxon>
        <taxon>Spermatophyta</taxon>
        <taxon>Magnoliopsida</taxon>
        <taxon>eudicotyledons</taxon>
        <taxon>Gunneridae</taxon>
        <taxon>Pentapetalae</taxon>
        <taxon>rosids</taxon>
        <taxon>malvids</taxon>
        <taxon>Malvales</taxon>
        <taxon>Malvaceae</taxon>
        <taxon>Malvoideae</taxon>
        <taxon>Gossypium</taxon>
    </lineage>
</organism>
<dbReference type="Proteomes" id="UP000828251">
    <property type="component" value="Unassembled WGS sequence"/>
</dbReference>
<keyword evidence="2" id="KW-1185">Reference proteome</keyword>
<gene>
    <name evidence="1" type="ORF">J1N35_022490</name>
</gene>
<protein>
    <submittedName>
        <fullName evidence="1">Uncharacterized protein</fullName>
    </submittedName>
</protein>
<evidence type="ECO:0000313" key="2">
    <source>
        <dbReference type="Proteomes" id="UP000828251"/>
    </source>
</evidence>